<dbReference type="Proteomes" id="UP001153714">
    <property type="component" value="Chromosome 13"/>
</dbReference>
<dbReference type="EMBL" id="OU893344">
    <property type="protein sequence ID" value="CAG9785128.1"/>
    <property type="molecule type" value="Genomic_DNA"/>
</dbReference>
<dbReference type="OrthoDB" id="6361925at2759"/>
<reference evidence="1" key="2">
    <citation type="submission" date="2022-10" db="EMBL/GenBank/DDBJ databases">
        <authorList>
            <consortium name="ENA_rothamsted_submissions"/>
            <consortium name="culmorum"/>
            <person name="King R."/>
        </authorList>
    </citation>
    <scope>NUCLEOTIDE SEQUENCE</scope>
</reference>
<protein>
    <submittedName>
        <fullName evidence="1">Uncharacterized protein</fullName>
    </submittedName>
</protein>
<sequence>MAGAIKLLGGRGFSAASYMLNGRRSGISYFNYLFLPHLPRNSLIRIFSAFHSPTGTIEFRQLNPRRVDVPRLLQPNENNFDITNGFPKRFFLKRKDKIPKNQKRKVPKLILIQNPFTWLMIKIDFSVLRNVWDPTFEENEFKFGSKQVTTYKRGIH</sequence>
<keyword evidence="2" id="KW-1185">Reference proteome</keyword>
<evidence type="ECO:0000313" key="2">
    <source>
        <dbReference type="Proteomes" id="UP001153714"/>
    </source>
</evidence>
<dbReference type="AlphaFoldDB" id="A0A9N9WCE8"/>
<evidence type="ECO:0000313" key="1">
    <source>
        <dbReference type="EMBL" id="CAG9785128.1"/>
    </source>
</evidence>
<proteinExistence type="predicted"/>
<name>A0A9N9WCE8_9NEOP</name>
<reference evidence="1" key="1">
    <citation type="submission" date="2021-12" db="EMBL/GenBank/DDBJ databases">
        <authorList>
            <person name="King R."/>
        </authorList>
    </citation>
    <scope>NUCLEOTIDE SEQUENCE</scope>
</reference>
<accession>A0A9N9WCE8</accession>
<organism evidence="1 2">
    <name type="scientific">Diatraea saccharalis</name>
    <name type="common">sugarcane borer</name>
    <dbReference type="NCBI Taxonomy" id="40085"/>
    <lineage>
        <taxon>Eukaryota</taxon>
        <taxon>Metazoa</taxon>
        <taxon>Ecdysozoa</taxon>
        <taxon>Arthropoda</taxon>
        <taxon>Hexapoda</taxon>
        <taxon>Insecta</taxon>
        <taxon>Pterygota</taxon>
        <taxon>Neoptera</taxon>
        <taxon>Endopterygota</taxon>
        <taxon>Lepidoptera</taxon>
        <taxon>Glossata</taxon>
        <taxon>Ditrysia</taxon>
        <taxon>Pyraloidea</taxon>
        <taxon>Crambidae</taxon>
        <taxon>Crambinae</taxon>
        <taxon>Diatraea</taxon>
    </lineage>
</organism>
<gene>
    <name evidence="1" type="ORF">DIATSA_LOCUS3184</name>
</gene>